<keyword evidence="2" id="KW-1185">Reference proteome</keyword>
<dbReference type="SUPFAM" id="SSF56935">
    <property type="entry name" value="Porins"/>
    <property type="match status" value="1"/>
</dbReference>
<gene>
    <name evidence="1" type="ORF">SAMN05661096_03827</name>
</gene>
<dbReference type="RefSeq" id="WP_139828101.1">
    <property type="nucleotide sequence ID" value="NZ_FXAW01000010.1"/>
</dbReference>
<accession>A0A1X7LDT5</accession>
<dbReference type="Proteomes" id="UP000193804">
    <property type="component" value="Unassembled WGS sequence"/>
</dbReference>
<organism evidence="1 2">
    <name type="scientific">Marivirga sericea</name>
    <dbReference type="NCBI Taxonomy" id="1028"/>
    <lineage>
        <taxon>Bacteria</taxon>
        <taxon>Pseudomonadati</taxon>
        <taxon>Bacteroidota</taxon>
        <taxon>Cytophagia</taxon>
        <taxon>Cytophagales</taxon>
        <taxon>Marivirgaceae</taxon>
        <taxon>Marivirga</taxon>
    </lineage>
</organism>
<sequence length="896" mass="101844">MGKRYGDCKLKLILLLVPILLLAFHSNGQVIIEGKVKAKVDSSSVFATVAVKDSADHILAYTNTANDGSFKLTVETIGKLNLQVSSLGYLRKSEAILAEENDRTFNFLFFLLPDYQELNEVVVKASRPVLEKKDTIVFDAASFSEGNEEVVEDLLKKIPGLTIDGNGTITVGNQEVEKVMVEGDDFFEKGYQMLTKNMPSHPIEKVELLQNYSNNKLLKGIEKSDKVALNLILNEEAKSVWFGTAKLGYDVTLNKRYEGKANVMNFGKKNKYFFFTNLNSIGYDATGNINNLLKPKIQNGQASVGDAQDFSSLIQLSAEAPNFKRSRINFNDSRIASLNAIFNPIDKLKIKTIGFFNVDNEEFSRTRTQRVQLSDTSFSNTEIYQLNKENQVAFGNMDVIYDINNNQTIALALKYDYTEVNDSGDLIFNGLPTNEDFNSSKHFVDQKLTYSNKLGEKTSLLVTGRYINTRGPQVYNVDRFLFRSLFPTVDTANSVSQRIDEFSEFAALETHFLNRSKKDHLLELRVGTKMRTDKMASDFTIKRGDSIATRPAGFQNSLTYQVHDTYFNSKYRYELNKLSLIGEVGVHRLVNSIADESELEEQRPMYFNPSLALDWKIDKKNKLKASVTNNTTNSSIVDVYDGFVYTGFRNFNAGTGAFNQLTASGYFLNYQFGNWSNQFFTNAMVVYTNNHDFFSTNTLLSPTFSLSEKILVKDQATLSSSLTADYYVEKLASNVKAKLSYAESNFQNRVNFSELREITSINYSYGFEYRSVFSSKFNFNAGSDWTQTEIKLNEANTFRNNMSFLDIFLMLTDKLDIQLQSERYYFGNVGAQSTYYFIDVKVRYRLLENKLSFELDGRNMLNTAGFRGLSVSDIGSTTSEYRLLPRFILFKTEFRF</sequence>
<protein>
    <submittedName>
        <fullName evidence="1">CarboxypepD_reg-like domain-containing protein</fullName>
    </submittedName>
</protein>
<name>A0A1X7LDT5_9BACT</name>
<reference evidence="2" key="1">
    <citation type="submission" date="2017-04" db="EMBL/GenBank/DDBJ databases">
        <authorList>
            <person name="Varghese N."/>
            <person name="Submissions S."/>
        </authorList>
    </citation>
    <scope>NUCLEOTIDE SEQUENCE [LARGE SCALE GENOMIC DNA]</scope>
    <source>
        <strain evidence="2">DSM 4125</strain>
    </source>
</reference>
<proteinExistence type="predicted"/>
<evidence type="ECO:0000313" key="1">
    <source>
        <dbReference type="EMBL" id="SMG51860.1"/>
    </source>
</evidence>
<dbReference type="STRING" id="1028.SAMN05661096_03827"/>
<evidence type="ECO:0000313" key="2">
    <source>
        <dbReference type="Proteomes" id="UP000193804"/>
    </source>
</evidence>
<dbReference type="EMBL" id="FXAW01000010">
    <property type="protein sequence ID" value="SMG51860.1"/>
    <property type="molecule type" value="Genomic_DNA"/>
</dbReference>
<dbReference type="AlphaFoldDB" id="A0A1X7LDT5"/>
<dbReference type="OrthoDB" id="603275at2"/>